<proteinExistence type="predicted"/>
<gene>
    <name evidence="2" type="ORF">C7B64_07320</name>
</gene>
<dbReference type="Pfam" id="PF05419">
    <property type="entry name" value="GUN4"/>
    <property type="match status" value="1"/>
</dbReference>
<dbReference type="GO" id="GO:0046906">
    <property type="term" value="F:tetrapyrrole binding"/>
    <property type="evidence" value="ECO:0007669"/>
    <property type="project" value="TreeGrafter"/>
</dbReference>
<reference evidence="2 3" key="2">
    <citation type="submission" date="2018-03" db="EMBL/GenBank/DDBJ databases">
        <title>The ancient ancestry and fast evolution of plastids.</title>
        <authorList>
            <person name="Moore K.R."/>
            <person name="Magnabosco C."/>
            <person name="Momper L."/>
            <person name="Gold D.A."/>
            <person name="Bosak T."/>
            <person name="Fournier G.P."/>
        </authorList>
    </citation>
    <scope>NUCLEOTIDE SEQUENCE [LARGE SCALE GENOMIC DNA]</scope>
    <source>
        <strain evidence="2 3">CCAP 1448/3</strain>
    </source>
</reference>
<dbReference type="OrthoDB" id="7915178at2"/>
<dbReference type="EMBL" id="PVWJ01000026">
    <property type="protein sequence ID" value="PSB03723.1"/>
    <property type="molecule type" value="Genomic_DNA"/>
</dbReference>
<evidence type="ECO:0000313" key="3">
    <source>
        <dbReference type="Proteomes" id="UP000238762"/>
    </source>
</evidence>
<dbReference type="PANTHER" id="PTHR34800:SF1">
    <property type="entry name" value="TETRAPYRROLE-BINDING PROTEIN, CHLOROPLASTIC"/>
    <property type="match status" value="1"/>
</dbReference>
<dbReference type="Gene3D" id="1.10.10.1770">
    <property type="entry name" value="Gun4-like"/>
    <property type="match status" value="1"/>
</dbReference>
<dbReference type="SUPFAM" id="SSF140869">
    <property type="entry name" value="GUN4-like"/>
    <property type="match status" value="1"/>
</dbReference>
<evidence type="ECO:0000313" key="2">
    <source>
        <dbReference type="EMBL" id="PSB03723.1"/>
    </source>
</evidence>
<dbReference type="AlphaFoldDB" id="A0A2T1C6F7"/>
<sequence>MPVVFSDRDLHHVPIILNGHDKYVIEDNLSFTELCYRLRKQPTIAIPDFTRAKLQPPPEPKFLSHEPPPVVLNVGELQEPDTSPTKESEVTHAIDAVALESEQGVDYRNLRDLLKAGEWREADKETLKVMLKAANRESEGWLDDDSLRNFPCKDLRTINRLWVTASNGHFGFSVQKKIWEECGSPTTYYNLGWDKFGTRVGWRRKRNWLYDKELEFSIDFSPVGELPCNLRGTSMGARVGGTGTGVRVERWSSFTLGSISKEYVVVVSLFSRKDL</sequence>
<dbReference type="Gene3D" id="1.25.40.620">
    <property type="match status" value="1"/>
</dbReference>
<dbReference type="PANTHER" id="PTHR34800">
    <property type="entry name" value="TETRAPYRROLE-BINDING PROTEIN, CHLOROPLASTIC"/>
    <property type="match status" value="1"/>
</dbReference>
<organism evidence="2 3">
    <name type="scientific">Merismopedia glauca CCAP 1448/3</name>
    <dbReference type="NCBI Taxonomy" id="1296344"/>
    <lineage>
        <taxon>Bacteria</taxon>
        <taxon>Bacillati</taxon>
        <taxon>Cyanobacteriota</taxon>
        <taxon>Cyanophyceae</taxon>
        <taxon>Synechococcales</taxon>
        <taxon>Merismopediaceae</taxon>
        <taxon>Merismopedia</taxon>
    </lineage>
</organism>
<comment type="caution">
    <text evidence="2">The sequence shown here is derived from an EMBL/GenBank/DDBJ whole genome shotgun (WGS) entry which is preliminary data.</text>
</comment>
<dbReference type="InterPro" id="IPR037215">
    <property type="entry name" value="GUN4-like_sf"/>
</dbReference>
<protein>
    <recommendedName>
        <fullName evidence="1">GUN4-like domain-containing protein</fullName>
    </recommendedName>
</protein>
<feature type="domain" description="GUN4-like" evidence="1">
    <location>
        <begin position="101"/>
        <end position="236"/>
    </location>
</feature>
<reference evidence="2 3" key="1">
    <citation type="submission" date="2018-02" db="EMBL/GenBank/DDBJ databases">
        <authorList>
            <person name="Cohen D.B."/>
            <person name="Kent A.D."/>
        </authorList>
    </citation>
    <scope>NUCLEOTIDE SEQUENCE [LARGE SCALE GENOMIC DNA]</scope>
    <source>
        <strain evidence="2 3">CCAP 1448/3</strain>
    </source>
</reference>
<keyword evidence="3" id="KW-1185">Reference proteome</keyword>
<accession>A0A2T1C6F7</accession>
<dbReference type="Proteomes" id="UP000238762">
    <property type="component" value="Unassembled WGS sequence"/>
</dbReference>
<evidence type="ECO:0000259" key="1">
    <source>
        <dbReference type="Pfam" id="PF05419"/>
    </source>
</evidence>
<dbReference type="CDD" id="cd16383">
    <property type="entry name" value="GUN4"/>
    <property type="match status" value="1"/>
</dbReference>
<dbReference type="InterPro" id="IPR008629">
    <property type="entry name" value="GUN4-like"/>
</dbReference>
<name>A0A2T1C6F7_9CYAN</name>